<gene>
    <name evidence="2" type="ORF">ACFPM7_22840</name>
</gene>
<dbReference type="RefSeq" id="WP_378249771.1">
    <property type="nucleotide sequence ID" value="NZ_JBHSKF010000013.1"/>
</dbReference>
<feature type="transmembrane region" description="Helical" evidence="1">
    <location>
        <begin position="197"/>
        <end position="216"/>
    </location>
</feature>
<feature type="transmembrane region" description="Helical" evidence="1">
    <location>
        <begin position="222"/>
        <end position="247"/>
    </location>
</feature>
<organism evidence="2 3">
    <name type="scientific">Actinokineospora guangxiensis</name>
    <dbReference type="NCBI Taxonomy" id="1490288"/>
    <lineage>
        <taxon>Bacteria</taxon>
        <taxon>Bacillati</taxon>
        <taxon>Actinomycetota</taxon>
        <taxon>Actinomycetes</taxon>
        <taxon>Pseudonocardiales</taxon>
        <taxon>Pseudonocardiaceae</taxon>
        <taxon>Actinokineospora</taxon>
    </lineage>
</organism>
<dbReference type="Proteomes" id="UP001596157">
    <property type="component" value="Unassembled WGS sequence"/>
</dbReference>
<reference evidence="3" key="1">
    <citation type="journal article" date="2019" name="Int. J. Syst. Evol. Microbiol.">
        <title>The Global Catalogue of Microorganisms (GCM) 10K type strain sequencing project: providing services to taxonomists for standard genome sequencing and annotation.</title>
        <authorList>
            <consortium name="The Broad Institute Genomics Platform"/>
            <consortium name="The Broad Institute Genome Sequencing Center for Infectious Disease"/>
            <person name="Wu L."/>
            <person name="Ma J."/>
        </authorList>
    </citation>
    <scope>NUCLEOTIDE SEQUENCE [LARGE SCALE GENOMIC DNA]</scope>
    <source>
        <strain evidence="3">CCUG 59778</strain>
    </source>
</reference>
<keyword evidence="1" id="KW-0812">Transmembrane</keyword>
<evidence type="ECO:0000313" key="3">
    <source>
        <dbReference type="Proteomes" id="UP001596157"/>
    </source>
</evidence>
<evidence type="ECO:0000256" key="1">
    <source>
        <dbReference type="SAM" id="Phobius"/>
    </source>
</evidence>
<evidence type="ECO:0000313" key="2">
    <source>
        <dbReference type="EMBL" id="MFC5289902.1"/>
    </source>
</evidence>
<protein>
    <recommendedName>
        <fullName evidence="4">RING-type E3 ubiquitin transferase</fullName>
    </recommendedName>
</protein>
<feature type="transmembrane region" description="Helical" evidence="1">
    <location>
        <begin position="12"/>
        <end position="35"/>
    </location>
</feature>
<dbReference type="EMBL" id="JBHSKF010000013">
    <property type="protein sequence ID" value="MFC5289902.1"/>
    <property type="molecule type" value="Genomic_DNA"/>
</dbReference>
<keyword evidence="3" id="KW-1185">Reference proteome</keyword>
<name>A0ABW0ERH3_9PSEU</name>
<keyword evidence="1" id="KW-1133">Transmembrane helix</keyword>
<proteinExistence type="predicted"/>
<sequence>MLMASQAAAESGWNIAAVWVSVGGVVVAAVITVWVTRRYSRKRRNLFYSVMAVPIVPPVSRPLRGQVEVLVRRLGTDEVLKSPHMVTLTIRSRSDEDITPSCFHAEPLKFIFNASVVALVGNESEPGRLGVSAPEVETADNALCIKPSLITATHRLSYTLLTEGSPRLGVSGSPANVVLADESRHSEINLSRLEFKAFSIVTVTLLAAYPATLFGLQGSPEWLQVAAISLIAVGSLITIAYAIRLIVRGFKQVSYRKF</sequence>
<comment type="caution">
    <text evidence="2">The sequence shown here is derived from an EMBL/GenBank/DDBJ whole genome shotgun (WGS) entry which is preliminary data.</text>
</comment>
<keyword evidence="1" id="KW-0472">Membrane</keyword>
<accession>A0ABW0ERH3</accession>
<evidence type="ECO:0008006" key="4">
    <source>
        <dbReference type="Google" id="ProtNLM"/>
    </source>
</evidence>